<protein>
    <recommendedName>
        <fullName evidence="3">Globin family profile domain-containing protein</fullName>
    </recommendedName>
</protein>
<organism evidence="1 2">
    <name type="scientific">Sphingosinicella rhizophila</name>
    <dbReference type="NCBI Taxonomy" id="3050082"/>
    <lineage>
        <taxon>Bacteria</taxon>
        <taxon>Pseudomonadati</taxon>
        <taxon>Pseudomonadota</taxon>
        <taxon>Alphaproteobacteria</taxon>
        <taxon>Sphingomonadales</taxon>
        <taxon>Sphingosinicellaceae</taxon>
        <taxon>Sphingosinicella</taxon>
    </lineage>
</organism>
<dbReference type="InterPro" id="IPR012292">
    <property type="entry name" value="Globin/Proto"/>
</dbReference>
<dbReference type="SUPFAM" id="SSF46458">
    <property type="entry name" value="Globin-like"/>
    <property type="match status" value="1"/>
</dbReference>
<dbReference type="InterPro" id="IPR009050">
    <property type="entry name" value="Globin-like_sf"/>
</dbReference>
<dbReference type="Proteomes" id="UP001259572">
    <property type="component" value="Unassembled WGS sequence"/>
</dbReference>
<gene>
    <name evidence="1" type="ORF">RQX22_19090</name>
</gene>
<proteinExistence type="predicted"/>
<sequence>MTTNLSKRAREIVAETLPMMEQHRAPLEEALERYMASQGPYDPPPGRTKVTTGAIMDELLGHARELAGNAPATRIVETARAHRALALGGEHYFCFGDGLKPIMKDALGPKATSPVLAAWTDAYWAVVRMLFAQDTRLAA</sequence>
<evidence type="ECO:0000313" key="1">
    <source>
        <dbReference type="EMBL" id="MDT9601064.1"/>
    </source>
</evidence>
<reference evidence="1 2" key="1">
    <citation type="submission" date="2023-05" db="EMBL/GenBank/DDBJ databases">
        <authorList>
            <person name="Guo Y."/>
        </authorList>
    </citation>
    <scope>NUCLEOTIDE SEQUENCE [LARGE SCALE GENOMIC DNA]</scope>
    <source>
        <strain evidence="1 2">GR2756</strain>
    </source>
</reference>
<evidence type="ECO:0008006" key="3">
    <source>
        <dbReference type="Google" id="ProtNLM"/>
    </source>
</evidence>
<dbReference type="RefSeq" id="WP_315728771.1">
    <property type="nucleotide sequence ID" value="NZ_JAVUPU010000017.1"/>
</dbReference>
<comment type="caution">
    <text evidence="1">The sequence shown here is derived from an EMBL/GenBank/DDBJ whole genome shotgun (WGS) entry which is preliminary data.</text>
</comment>
<dbReference type="EMBL" id="JAVUPU010000017">
    <property type="protein sequence ID" value="MDT9601064.1"/>
    <property type="molecule type" value="Genomic_DNA"/>
</dbReference>
<keyword evidence="2" id="KW-1185">Reference proteome</keyword>
<name>A0ABU3QCD6_9SPHN</name>
<evidence type="ECO:0000313" key="2">
    <source>
        <dbReference type="Proteomes" id="UP001259572"/>
    </source>
</evidence>
<accession>A0ABU3QCD6</accession>
<dbReference type="Gene3D" id="1.10.490.10">
    <property type="entry name" value="Globins"/>
    <property type="match status" value="1"/>
</dbReference>